<dbReference type="GO" id="GO:0030424">
    <property type="term" value="C:axon"/>
    <property type="evidence" value="ECO:0007669"/>
    <property type="project" value="TreeGrafter"/>
</dbReference>
<evidence type="ECO:0000313" key="9">
    <source>
        <dbReference type="WBParaSite" id="BXY_0215800.1"/>
    </source>
</evidence>
<name>A0A1I7RN72_BURXY</name>
<keyword evidence="2" id="KW-0597">Phosphoprotein</keyword>
<dbReference type="Proteomes" id="UP000659654">
    <property type="component" value="Unassembled WGS sequence"/>
</dbReference>
<dbReference type="GO" id="GO:0005737">
    <property type="term" value="C:cytoplasm"/>
    <property type="evidence" value="ECO:0007669"/>
    <property type="project" value="TreeGrafter"/>
</dbReference>
<gene>
    <name evidence="5" type="ORF">BXYJ_LOCUS12086</name>
</gene>
<dbReference type="EMBL" id="CAJFDI010000005">
    <property type="protein sequence ID" value="CAD5231995.1"/>
    <property type="molecule type" value="Genomic_DNA"/>
</dbReference>
<feature type="compositionally biased region" description="Basic and acidic residues" evidence="4">
    <location>
        <begin position="130"/>
        <end position="140"/>
    </location>
</feature>
<evidence type="ECO:0000256" key="3">
    <source>
        <dbReference type="ARBA" id="ARBA00023054"/>
    </source>
</evidence>
<evidence type="ECO:0000313" key="7">
    <source>
        <dbReference type="Proteomes" id="UP000095284"/>
    </source>
</evidence>
<feature type="region of interest" description="Disordered" evidence="4">
    <location>
        <begin position="128"/>
        <end position="148"/>
    </location>
</feature>
<sequence length="371" mass="42077">MGVMDDSSDLAVPDVPLARSEDDSESNSSFSIKEEDQLNRSNNGLGEHLSVSLEDLVEHFDQKINNVLKDLNENTNKMAPVQVRTQDEIMSESQVWWTLTGNYGNILPLDFNKSQIRKREIDVLSLDTPKASDEGAHCSEEESLDEEDLRHSMDLHQIIPDDNSLTSEHIPVSADQVIEEIDEIMQTCDLMRSMMTDKTESVDSMYSSMRSPFASLQVENELKQKHIEALSFSKEDLTQMSQSKLLALSTEMENLIITYNSELVSELARRDELEYENEIKNKFITLLVGIQDKRRKFMSERKKKKIPDNAALPQFATASIPFDDTQRFPKLSTLESLIKILEAINENKPQVPTLLTDYILTVVCPSASLLA</sequence>
<dbReference type="eggNOG" id="KOG3919">
    <property type="taxonomic scope" value="Eukaryota"/>
</dbReference>
<dbReference type="EMBL" id="CAJFCV020000005">
    <property type="protein sequence ID" value="CAG9123713.1"/>
    <property type="molecule type" value="Genomic_DNA"/>
</dbReference>
<proteinExistence type="inferred from homology"/>
<keyword evidence="3" id="KW-0175">Coiled coil</keyword>
<evidence type="ECO:0000313" key="5">
    <source>
        <dbReference type="EMBL" id="CAD5231995.1"/>
    </source>
</evidence>
<evidence type="ECO:0000313" key="6">
    <source>
        <dbReference type="EMBL" id="CAG9123713.1"/>
    </source>
</evidence>
<dbReference type="Pfam" id="PF07763">
    <property type="entry name" value="FEZ"/>
    <property type="match status" value="1"/>
</dbReference>
<dbReference type="InterPro" id="IPR011680">
    <property type="entry name" value="FEZ"/>
</dbReference>
<feature type="region of interest" description="Disordered" evidence="4">
    <location>
        <begin position="1"/>
        <end position="44"/>
    </location>
</feature>
<comment type="similarity">
    <text evidence="1">Belongs to the zygin family.</text>
</comment>
<dbReference type="PANTHER" id="PTHR12394:SF12">
    <property type="entry name" value="LD08195P"/>
    <property type="match status" value="1"/>
</dbReference>
<dbReference type="SMR" id="A0A1I7RN72"/>
<dbReference type="WBParaSite" id="BXY_0215800.1">
    <property type="protein sequence ID" value="BXY_0215800.1"/>
    <property type="gene ID" value="BXY_0215800"/>
</dbReference>
<accession>A0A1I7RN72</accession>
<dbReference type="AlphaFoldDB" id="A0A1I7RN72"/>
<dbReference type="Proteomes" id="UP000095284">
    <property type="component" value="Unplaced"/>
</dbReference>
<protein>
    <submittedName>
        <fullName evidence="5">(pine wood nematode) hypothetical protein</fullName>
    </submittedName>
</protein>
<reference evidence="6" key="2">
    <citation type="submission" date="2020-08" db="EMBL/GenBank/DDBJ databases">
        <authorList>
            <person name="Kikuchi T."/>
        </authorList>
    </citation>
    <scope>NUCLEOTIDE SEQUENCE</scope>
    <source>
        <strain evidence="5">Ka4C1</strain>
    </source>
</reference>
<evidence type="ECO:0000256" key="2">
    <source>
        <dbReference type="ARBA" id="ARBA00022553"/>
    </source>
</evidence>
<dbReference type="Proteomes" id="UP000582659">
    <property type="component" value="Unassembled WGS sequence"/>
</dbReference>
<dbReference type="PANTHER" id="PTHR12394">
    <property type="entry name" value="ZYGIN"/>
    <property type="match status" value="1"/>
</dbReference>
<evidence type="ECO:0000313" key="8">
    <source>
        <dbReference type="Proteomes" id="UP000659654"/>
    </source>
</evidence>
<reference evidence="9" key="1">
    <citation type="submission" date="2016-11" db="UniProtKB">
        <authorList>
            <consortium name="WormBaseParasite"/>
        </authorList>
    </citation>
    <scope>IDENTIFICATION</scope>
</reference>
<evidence type="ECO:0000256" key="1">
    <source>
        <dbReference type="ARBA" id="ARBA00006788"/>
    </source>
</evidence>
<keyword evidence="8" id="KW-1185">Reference proteome</keyword>
<organism evidence="7 9">
    <name type="scientific">Bursaphelenchus xylophilus</name>
    <name type="common">Pinewood nematode worm</name>
    <name type="synonym">Aphelenchoides xylophilus</name>
    <dbReference type="NCBI Taxonomy" id="6326"/>
    <lineage>
        <taxon>Eukaryota</taxon>
        <taxon>Metazoa</taxon>
        <taxon>Ecdysozoa</taxon>
        <taxon>Nematoda</taxon>
        <taxon>Chromadorea</taxon>
        <taxon>Rhabditida</taxon>
        <taxon>Tylenchina</taxon>
        <taxon>Tylenchomorpha</taxon>
        <taxon>Aphelenchoidea</taxon>
        <taxon>Aphelenchoididae</taxon>
        <taxon>Bursaphelenchus</taxon>
    </lineage>
</organism>
<dbReference type="OrthoDB" id="7959977at2759"/>
<evidence type="ECO:0000256" key="4">
    <source>
        <dbReference type="SAM" id="MobiDB-lite"/>
    </source>
</evidence>